<feature type="transmembrane region" description="Helical" evidence="1">
    <location>
        <begin position="12"/>
        <end position="30"/>
    </location>
</feature>
<dbReference type="OrthoDB" id="660361at2"/>
<evidence type="ECO:0000313" key="5">
    <source>
        <dbReference type="Proteomes" id="UP001231587"/>
    </source>
</evidence>
<comment type="caution">
    <text evidence="2">The sequence shown here is derived from an EMBL/GenBank/DDBJ whole genome shotgun (WGS) entry which is preliminary data.</text>
</comment>
<keyword evidence="1" id="KW-0812">Transmembrane</keyword>
<dbReference type="Proteomes" id="UP001138672">
    <property type="component" value="Unassembled WGS sequence"/>
</dbReference>
<name>A0A9X0YMQ0_9FLAO</name>
<keyword evidence="5" id="KW-1185">Reference proteome</keyword>
<dbReference type="InterPro" id="IPR025250">
    <property type="entry name" value="DUF4199"/>
</dbReference>
<dbReference type="EMBL" id="JAUSUU010000010">
    <property type="protein sequence ID" value="MDQ0336672.1"/>
    <property type="molecule type" value="Genomic_DNA"/>
</dbReference>
<gene>
    <name evidence="2" type="ORF">J2Z56_003340</name>
    <name evidence="3" type="ORF">J2Z57_003126</name>
</gene>
<reference evidence="2" key="1">
    <citation type="submission" date="2021-03" db="EMBL/GenBank/DDBJ databases">
        <title>Genomic Encyclopedia of Type Strains, Phase IV (KMG-IV): sequencing the most valuable type-strain genomes for metagenomic binning, comparative biology and taxonomic classification.</title>
        <authorList>
            <person name="Goeker M."/>
        </authorList>
    </citation>
    <scope>NUCLEOTIDE SEQUENCE</scope>
    <source>
        <strain evidence="2">DSM 15523</strain>
        <strain evidence="3 5">DSM 16476</strain>
    </source>
</reference>
<dbReference type="Pfam" id="PF13858">
    <property type="entry name" value="DUF4199"/>
    <property type="match status" value="1"/>
</dbReference>
<evidence type="ECO:0000313" key="3">
    <source>
        <dbReference type="EMBL" id="MDQ0336672.1"/>
    </source>
</evidence>
<proteinExistence type="predicted"/>
<accession>A0A9X0YMQ0</accession>
<organism evidence="2 4">
    <name type="scientific">Formosa algae</name>
    <dbReference type="NCBI Taxonomy" id="225843"/>
    <lineage>
        <taxon>Bacteria</taxon>
        <taxon>Pseudomonadati</taxon>
        <taxon>Bacteroidota</taxon>
        <taxon>Flavobacteriia</taxon>
        <taxon>Flavobacteriales</taxon>
        <taxon>Flavobacteriaceae</taxon>
        <taxon>Formosa</taxon>
    </lineage>
</organism>
<feature type="transmembrane region" description="Helical" evidence="1">
    <location>
        <begin position="75"/>
        <end position="98"/>
    </location>
</feature>
<evidence type="ECO:0000313" key="4">
    <source>
        <dbReference type="Proteomes" id="UP001138672"/>
    </source>
</evidence>
<evidence type="ECO:0000256" key="1">
    <source>
        <dbReference type="SAM" id="Phobius"/>
    </source>
</evidence>
<feature type="transmembrane region" description="Helical" evidence="1">
    <location>
        <begin position="36"/>
        <end position="54"/>
    </location>
</feature>
<dbReference type="Proteomes" id="UP001231587">
    <property type="component" value="Unassembled WGS sequence"/>
</dbReference>
<protein>
    <submittedName>
        <fullName evidence="2">Uncharacterized membrane protein (DUF106 family)</fullName>
    </submittedName>
</protein>
<dbReference type="AlphaFoldDB" id="A0A9X0YMQ0"/>
<feature type="transmembrane region" description="Helical" evidence="1">
    <location>
        <begin position="150"/>
        <end position="168"/>
    </location>
</feature>
<evidence type="ECO:0000313" key="2">
    <source>
        <dbReference type="EMBL" id="MBP1841406.1"/>
    </source>
</evidence>
<sequence>MENSLKSMAATYGIYLAILLSALTIIAYVINLEILTSMWVGAGTFIVIVVFGIISTAKAKSSQNGFITFKDAFTAYFVTILIGVVISTLVSIILFNFIDPEAAEILKQQIIEKSTDMMKSFGAAQEQIDLAVVEMEKQNQFEIGSQLKSLAFSIIFYCIIGLIIAVAMKKNDPEAN</sequence>
<dbReference type="EMBL" id="JAGGJQ010000011">
    <property type="protein sequence ID" value="MBP1841406.1"/>
    <property type="molecule type" value="Genomic_DNA"/>
</dbReference>
<keyword evidence="1" id="KW-0472">Membrane</keyword>
<dbReference type="RefSeq" id="WP_057778430.1">
    <property type="nucleotide sequence ID" value="NZ_JAGGJQ010000011.1"/>
</dbReference>
<keyword evidence="1" id="KW-1133">Transmembrane helix</keyword>